<feature type="transmembrane region" description="Helical" evidence="1">
    <location>
        <begin position="303"/>
        <end position="321"/>
    </location>
</feature>
<evidence type="ECO:0000313" key="2">
    <source>
        <dbReference type="EMBL" id="SVB04286.1"/>
    </source>
</evidence>
<feature type="transmembrane region" description="Helical" evidence="1">
    <location>
        <begin position="151"/>
        <end position="168"/>
    </location>
</feature>
<protein>
    <recommendedName>
        <fullName evidence="3">O-antigen ligase domain-containing protein</fullName>
    </recommendedName>
</protein>
<accession>A0A382AS09</accession>
<feature type="transmembrane region" description="Helical" evidence="1">
    <location>
        <begin position="415"/>
        <end position="436"/>
    </location>
</feature>
<keyword evidence="1" id="KW-0472">Membrane</keyword>
<organism evidence="2">
    <name type="scientific">marine metagenome</name>
    <dbReference type="NCBI Taxonomy" id="408172"/>
    <lineage>
        <taxon>unclassified sequences</taxon>
        <taxon>metagenomes</taxon>
        <taxon>ecological metagenomes</taxon>
    </lineage>
</organism>
<feature type="transmembrane region" description="Helical" evidence="1">
    <location>
        <begin position="229"/>
        <end position="246"/>
    </location>
</feature>
<keyword evidence="1" id="KW-1133">Transmembrane helix</keyword>
<name>A0A382AS09_9ZZZZ</name>
<evidence type="ECO:0000256" key="1">
    <source>
        <dbReference type="SAM" id="Phobius"/>
    </source>
</evidence>
<reference evidence="2" key="1">
    <citation type="submission" date="2018-05" db="EMBL/GenBank/DDBJ databases">
        <authorList>
            <person name="Lanie J.A."/>
            <person name="Ng W.-L."/>
            <person name="Kazmierczak K.M."/>
            <person name="Andrzejewski T.M."/>
            <person name="Davidsen T.M."/>
            <person name="Wayne K.J."/>
            <person name="Tettelin H."/>
            <person name="Glass J.I."/>
            <person name="Rusch D."/>
            <person name="Podicherti R."/>
            <person name="Tsui H.-C.T."/>
            <person name="Winkler M.E."/>
        </authorList>
    </citation>
    <scope>NUCLEOTIDE SEQUENCE</scope>
</reference>
<gene>
    <name evidence="2" type="ORF">METZ01_LOCUS157140</name>
</gene>
<dbReference type="EMBL" id="UINC01026580">
    <property type="protein sequence ID" value="SVB04286.1"/>
    <property type="molecule type" value="Genomic_DNA"/>
</dbReference>
<feature type="transmembrane region" description="Helical" evidence="1">
    <location>
        <begin position="82"/>
        <end position="100"/>
    </location>
</feature>
<proteinExistence type="predicted"/>
<feature type="transmembrane region" description="Helical" evidence="1">
    <location>
        <begin position="112"/>
        <end position="131"/>
    </location>
</feature>
<feature type="transmembrane region" description="Helical" evidence="1">
    <location>
        <begin position="258"/>
        <end position="275"/>
    </location>
</feature>
<feature type="non-terminal residue" evidence="2">
    <location>
        <position position="1"/>
    </location>
</feature>
<feature type="transmembrane region" description="Helical" evidence="1">
    <location>
        <begin position="58"/>
        <end position="76"/>
    </location>
</feature>
<feature type="transmembrane region" description="Helical" evidence="1">
    <location>
        <begin position="12"/>
        <end position="30"/>
    </location>
</feature>
<sequence>VNAGSLEGALRLQKLLIFSIIMLLVLVLGYMLADDAFFTAFAFGGLAWLMLMPYHATLSVVCAVATFSTALILPFFPGRPFIWEAAALLGWTGCVLVFSFRQYRDEMWDSIFEHKWMLLGVAGYCGVLVFTMMERGVGFRTMGGSQMGGRFYFQQLTCAIFPLLFMMVRLKEEQIRKLFIIQCALSATWVISDVIYSNAPGLFNILFFLEVPGDARNFEMERMKMGINRYQSLAFVSIGFLWLLLIKNKLSDFLTSKGVWLIPASLAIVGAGLLSGHRYTVAILVLVMSFMVFTQRLITMRNAVAGTLVLALGLTISYGFAERMPLAAQRALSALPGITVHPDARMDGLSTMETRRVLRVEGFKMMSQYLWVGRGFGQSGFGDHSLQWDPTAITYHINQGRFYNGFIGLMVNTGLIGTCFMLLFLLTGTVVATKVILHLRKHGVDDDFSRVSCIIACLWMANVVAFIFLHGDSEYAMKTFSLQAGLLITCQYMLRDRLREEQPEQPELE</sequence>
<keyword evidence="1" id="KW-0812">Transmembrane</keyword>
<feature type="transmembrane region" description="Helical" evidence="1">
    <location>
        <begin position="281"/>
        <end position="298"/>
    </location>
</feature>
<dbReference type="AlphaFoldDB" id="A0A382AS09"/>
<feature type="transmembrane region" description="Helical" evidence="1">
    <location>
        <begin position="448"/>
        <end position="469"/>
    </location>
</feature>
<evidence type="ECO:0008006" key="3">
    <source>
        <dbReference type="Google" id="ProtNLM"/>
    </source>
</evidence>